<sequence length="775" mass="87848">MFSKSSNLLGTSSIIRDTHLNEEAKLRQRRLSLLNQRRDSLVGYKANVSIHQYTEDPTVAWEMLREKRPVKPVRQMRLDTPVKPDHVRFVCIGCTHGEPIEPSSLPPGDVLLIAGDFTSCGMPQEVHAFNKLLGSMKHAFKVVIGGNHECTFDEQFLRSNKASEAKEMALKHALHSAMASTSKTPHAKQLLSNALYLEDSVIELFGITIYGTPWQPKVDNWAFNLPRGQSLLDKWNLIPSGVDVLLTHTPPLGHGDQMLNGQRMGCVELLNTVFKRVKPKYHVFSHIHEGYGCTTDGYTKFINCCACDENLELKNDPIIFDIPVHPHTKQFYLQNVKKIVKRGPKISQSLNQHRERLFAPRPYCGTPQRAVLFQLNCSETTPAMNNSTTAWDDDDECGTSLIDENFVRIPVMCVYVVVFVVCLLGNLFTILVITTHPMMRTATNFFLANLAAADLLVAIFCILQNMIHIVGFDHGNWPLGELLCKMYLMVLHLVPCTSVGILVCVSLEKYIAVLHPLTAMKVLTNRLRMIVTIAIWMISLSLNLPFFFRAKLYTFHEHAACTRTPMPFWITMSFFIWYIIPLIVLGFIYSRIGVLLWTSGSRSVSTRQSSDSQGSAGVSWQMANGRIVVYKQESLLQVPDERKKEPRRPKETEGRRKVVRLLFAVVLSFALLTLPHHARLIHSSWSVSAHCSSDWTSLLQPFSYICLFVSSAINPILYAFLSRRFRNAVADILQCRKGVFSKISRSRNRTLVSDVPPEESRCNSPHPMIRMNRLR</sequence>
<evidence type="ECO:0000256" key="5">
    <source>
        <dbReference type="ARBA" id="ARBA00023136"/>
    </source>
</evidence>
<protein>
    <recommendedName>
        <fullName evidence="7">G-protein coupled receptors family 1 profile domain-containing protein</fullName>
    </recommendedName>
</protein>
<organism evidence="8 9">
    <name type="scientific">Caenorhabditis auriculariae</name>
    <dbReference type="NCBI Taxonomy" id="2777116"/>
    <lineage>
        <taxon>Eukaryota</taxon>
        <taxon>Metazoa</taxon>
        <taxon>Ecdysozoa</taxon>
        <taxon>Nematoda</taxon>
        <taxon>Chromadorea</taxon>
        <taxon>Rhabditida</taxon>
        <taxon>Rhabditina</taxon>
        <taxon>Rhabditomorpha</taxon>
        <taxon>Rhabditoidea</taxon>
        <taxon>Rhabditidae</taxon>
        <taxon>Peloderinae</taxon>
        <taxon>Caenorhabditis</taxon>
    </lineage>
</organism>
<dbReference type="Pfam" id="PF00001">
    <property type="entry name" value="7tm_1"/>
    <property type="match status" value="1"/>
</dbReference>
<feature type="domain" description="G-protein coupled receptors family 1 profile" evidence="7">
    <location>
        <begin position="425"/>
        <end position="718"/>
    </location>
</feature>
<comment type="caution">
    <text evidence="8">The sequence shown here is derived from an EMBL/GenBank/DDBJ whole genome shotgun (WGS) entry which is preliminary data.</text>
</comment>
<dbReference type="InterPro" id="IPR017452">
    <property type="entry name" value="GPCR_Rhodpsn_7TM"/>
</dbReference>
<dbReference type="PANTHER" id="PTHR12905">
    <property type="entry name" value="METALLOPHOSPHOESTERASE"/>
    <property type="match status" value="1"/>
</dbReference>
<dbReference type="InterPro" id="IPR051693">
    <property type="entry name" value="UPF0046_metallophosphoest"/>
</dbReference>
<feature type="transmembrane region" description="Helical" evidence="6">
    <location>
        <begin position="702"/>
        <end position="721"/>
    </location>
</feature>
<dbReference type="InterPro" id="IPR029052">
    <property type="entry name" value="Metallo-depent_PP-like"/>
</dbReference>
<evidence type="ECO:0000256" key="2">
    <source>
        <dbReference type="ARBA" id="ARBA00007993"/>
    </source>
</evidence>
<feature type="transmembrane region" description="Helical" evidence="6">
    <location>
        <begin position="487"/>
        <end position="507"/>
    </location>
</feature>
<accession>A0A8S1HK98</accession>
<dbReference type="Pfam" id="PF00149">
    <property type="entry name" value="Metallophos"/>
    <property type="match status" value="1"/>
</dbReference>
<gene>
    <name evidence="8" type="ORF">CAUJ_LOCUS12862</name>
</gene>
<reference evidence="8" key="1">
    <citation type="submission" date="2020-10" db="EMBL/GenBank/DDBJ databases">
        <authorList>
            <person name="Kikuchi T."/>
        </authorList>
    </citation>
    <scope>NUCLEOTIDE SEQUENCE</scope>
    <source>
        <strain evidence="8">NKZ352</strain>
    </source>
</reference>
<name>A0A8S1HK98_9PELO</name>
<dbReference type="SUPFAM" id="SSF56300">
    <property type="entry name" value="Metallo-dependent phosphatases"/>
    <property type="match status" value="1"/>
</dbReference>
<comment type="subcellular location">
    <subcellularLocation>
        <location evidence="1">Membrane</location>
    </subcellularLocation>
</comment>
<keyword evidence="4 6" id="KW-1133">Transmembrane helix</keyword>
<dbReference type="GO" id="GO:0016787">
    <property type="term" value="F:hydrolase activity"/>
    <property type="evidence" value="ECO:0007669"/>
    <property type="project" value="InterPro"/>
</dbReference>
<keyword evidence="5 6" id="KW-0472">Membrane</keyword>
<dbReference type="PROSITE" id="PS50262">
    <property type="entry name" value="G_PROTEIN_RECEP_F1_2"/>
    <property type="match status" value="1"/>
</dbReference>
<feature type="transmembrane region" description="Helical" evidence="6">
    <location>
        <begin position="445"/>
        <end position="467"/>
    </location>
</feature>
<dbReference type="GO" id="GO:0004930">
    <property type="term" value="F:G protein-coupled receptor activity"/>
    <property type="evidence" value="ECO:0007669"/>
    <property type="project" value="InterPro"/>
</dbReference>
<dbReference type="PRINTS" id="PR00237">
    <property type="entry name" value="GPCRRHODOPSN"/>
</dbReference>
<feature type="transmembrane region" description="Helical" evidence="6">
    <location>
        <begin position="658"/>
        <end position="678"/>
    </location>
</feature>
<dbReference type="OrthoDB" id="630188at2759"/>
<dbReference type="Gene3D" id="3.60.21.10">
    <property type="match status" value="1"/>
</dbReference>
<evidence type="ECO:0000259" key="7">
    <source>
        <dbReference type="PROSITE" id="PS50262"/>
    </source>
</evidence>
<evidence type="ECO:0000256" key="4">
    <source>
        <dbReference type="ARBA" id="ARBA00022989"/>
    </source>
</evidence>
<feature type="transmembrane region" description="Helical" evidence="6">
    <location>
        <begin position="527"/>
        <end position="548"/>
    </location>
</feature>
<evidence type="ECO:0000313" key="9">
    <source>
        <dbReference type="Proteomes" id="UP000835052"/>
    </source>
</evidence>
<dbReference type="PANTHER" id="PTHR12905:SF0">
    <property type="entry name" value="CALCINEURIN-LIKE PHOSPHOESTERASE DOMAIN-CONTAINING PROTEIN"/>
    <property type="match status" value="1"/>
</dbReference>
<evidence type="ECO:0000256" key="6">
    <source>
        <dbReference type="SAM" id="Phobius"/>
    </source>
</evidence>
<evidence type="ECO:0000256" key="1">
    <source>
        <dbReference type="ARBA" id="ARBA00004370"/>
    </source>
</evidence>
<keyword evidence="3 6" id="KW-0812">Transmembrane</keyword>
<dbReference type="InterPro" id="IPR004843">
    <property type="entry name" value="Calcineurin-like_PHP"/>
</dbReference>
<evidence type="ECO:0000313" key="8">
    <source>
        <dbReference type="EMBL" id="CAD6196951.1"/>
    </source>
</evidence>
<feature type="transmembrane region" description="Helical" evidence="6">
    <location>
        <begin position="568"/>
        <end position="589"/>
    </location>
</feature>
<feature type="transmembrane region" description="Helical" evidence="6">
    <location>
        <begin position="409"/>
        <end position="433"/>
    </location>
</feature>
<dbReference type="GO" id="GO:0016020">
    <property type="term" value="C:membrane"/>
    <property type="evidence" value="ECO:0007669"/>
    <property type="project" value="UniProtKB-SubCell"/>
</dbReference>
<dbReference type="Gene3D" id="1.20.1070.10">
    <property type="entry name" value="Rhodopsin 7-helix transmembrane proteins"/>
    <property type="match status" value="1"/>
</dbReference>
<dbReference type="EMBL" id="CAJGYM010000082">
    <property type="protein sequence ID" value="CAD6196951.1"/>
    <property type="molecule type" value="Genomic_DNA"/>
</dbReference>
<evidence type="ECO:0000256" key="3">
    <source>
        <dbReference type="ARBA" id="ARBA00022692"/>
    </source>
</evidence>
<dbReference type="CDD" id="cd07379">
    <property type="entry name" value="MPP_239FB"/>
    <property type="match status" value="1"/>
</dbReference>
<proteinExistence type="inferred from homology"/>
<dbReference type="Proteomes" id="UP000835052">
    <property type="component" value="Unassembled WGS sequence"/>
</dbReference>
<comment type="similarity">
    <text evidence="2">Belongs to the UPF0046 family.</text>
</comment>
<dbReference type="SUPFAM" id="SSF81321">
    <property type="entry name" value="Family A G protein-coupled receptor-like"/>
    <property type="match status" value="1"/>
</dbReference>
<keyword evidence="9" id="KW-1185">Reference proteome</keyword>
<dbReference type="AlphaFoldDB" id="A0A8S1HK98"/>
<dbReference type="InterPro" id="IPR000276">
    <property type="entry name" value="GPCR_Rhodpsn"/>
</dbReference>